<feature type="compositionally biased region" description="Polar residues" evidence="1">
    <location>
        <begin position="158"/>
        <end position="169"/>
    </location>
</feature>
<feature type="compositionally biased region" description="Polar residues" evidence="1">
    <location>
        <begin position="254"/>
        <end position="275"/>
    </location>
</feature>
<dbReference type="Proteomes" id="UP001623349">
    <property type="component" value="Unassembled WGS sequence"/>
</dbReference>
<organism evidence="2 3">
    <name type="scientific">Apodemus speciosus</name>
    <name type="common">Large Japanese field mouse</name>
    <dbReference type="NCBI Taxonomy" id="105296"/>
    <lineage>
        <taxon>Eukaryota</taxon>
        <taxon>Metazoa</taxon>
        <taxon>Chordata</taxon>
        <taxon>Craniata</taxon>
        <taxon>Vertebrata</taxon>
        <taxon>Euteleostomi</taxon>
        <taxon>Mammalia</taxon>
        <taxon>Eutheria</taxon>
        <taxon>Euarchontoglires</taxon>
        <taxon>Glires</taxon>
        <taxon>Rodentia</taxon>
        <taxon>Myomorpha</taxon>
        <taxon>Muroidea</taxon>
        <taxon>Muridae</taxon>
        <taxon>Murinae</taxon>
        <taxon>Apodemus</taxon>
    </lineage>
</organism>
<feature type="region of interest" description="Disordered" evidence="1">
    <location>
        <begin position="535"/>
        <end position="597"/>
    </location>
</feature>
<keyword evidence="3" id="KW-1185">Reference proteome</keyword>
<feature type="region of interest" description="Disordered" evidence="1">
    <location>
        <begin position="155"/>
        <end position="215"/>
    </location>
</feature>
<proteinExistence type="predicted"/>
<protein>
    <submittedName>
        <fullName evidence="2">Family with sequence similarity 71, member E2</fullName>
    </submittedName>
</protein>
<sequence length="597" mass="65161">MKLTQMGCLDSLADCLLSAHGQPTKHSLRSQAVGDSVPLIWSPLQPSEDQLTDTKNKSYLDICSDRPESLIHISRAQTSFYPTDKASITIRTIFSIISNTINQACKSDSEEDTGRGGLIETPSKCISHNNTDLPVTVSSDPLDTLLWAQNLEEHMETESTTLSSMNTSHPPAFHISPSSPSSTKSKDKTRSTGSDKPVEPLSSHKTTSVPTESGKMPFILDQANKVPAEPAPTQMAAALPTPSRKTPTAPWSRPESSAAPSHFYKSQPSAPQKTPTLPGHPRKPQVITAPTQKAPAPTQKAPARSQKAMHPKKDQPLINAPSQKDAPAWYQKGLDSQAKAPVDARTLQGGDMLERKTEGKQEPVLLVGAQNTKVVDVRAQAVALHLPFATTKKQSKEILISKTQEVTLEALKGREKFENRARKMEEETTVNLPDLKSKETEMQKQWVLTKEIAVEGPYTEDNRPFSAEGLALAKMMIMANSKHQQLKPATISLPPSFSLTSKVSSMSVLANLPFNTSQMTFPDGTQVVVIEQSGSHTKMNKENAQRQTEKKPPEDLPSASRDPIKNKGKTATKAEAPPVKEFGTHHTQISSDPKDLR</sequence>
<feature type="compositionally biased region" description="Basic and acidic residues" evidence="1">
    <location>
        <begin position="539"/>
        <end position="554"/>
    </location>
</feature>
<accession>A0ABQ0EWT5</accession>
<feature type="region of interest" description="Disordered" evidence="1">
    <location>
        <begin position="230"/>
        <end position="325"/>
    </location>
</feature>
<comment type="caution">
    <text evidence="2">The sequence shown here is derived from an EMBL/GenBank/DDBJ whole genome shotgun (WGS) entry which is preliminary data.</text>
</comment>
<feature type="compositionally biased region" description="Low complexity" evidence="1">
    <location>
        <begin position="288"/>
        <end position="303"/>
    </location>
</feature>
<name>A0ABQ0EWT5_APOSI</name>
<gene>
    <name evidence="2" type="ORF">APTSU1_000672900</name>
</gene>
<evidence type="ECO:0000313" key="2">
    <source>
        <dbReference type="EMBL" id="GAB1291499.1"/>
    </source>
</evidence>
<reference evidence="2 3" key="1">
    <citation type="submission" date="2024-08" db="EMBL/GenBank/DDBJ databases">
        <title>The draft genome of Apodemus speciosus.</title>
        <authorList>
            <person name="Nabeshima K."/>
            <person name="Suzuki S."/>
            <person name="Onuma M."/>
        </authorList>
    </citation>
    <scope>NUCLEOTIDE SEQUENCE [LARGE SCALE GENOMIC DNA]</scope>
    <source>
        <strain evidence="2">IB14-021</strain>
    </source>
</reference>
<evidence type="ECO:0000313" key="3">
    <source>
        <dbReference type="Proteomes" id="UP001623349"/>
    </source>
</evidence>
<evidence type="ECO:0000256" key="1">
    <source>
        <dbReference type="SAM" id="MobiDB-lite"/>
    </source>
</evidence>
<dbReference type="EMBL" id="BAAFST010000007">
    <property type="protein sequence ID" value="GAB1291499.1"/>
    <property type="molecule type" value="Genomic_DNA"/>
</dbReference>